<evidence type="ECO:0000313" key="3">
    <source>
        <dbReference type="Ensembl" id="ENSCSEP00000029891.1"/>
    </source>
</evidence>
<dbReference type="Pfam" id="PF00169">
    <property type="entry name" value="PH"/>
    <property type="match status" value="1"/>
</dbReference>
<dbReference type="OMA" id="DSDAMAM"/>
<proteinExistence type="predicted"/>
<dbReference type="Ensembl" id="ENSCSET00000013535.1">
    <property type="protein sequence ID" value="ENSCSEP00000013376.1"/>
    <property type="gene ID" value="ENSCSEG00000008622.1"/>
</dbReference>
<reference evidence="3" key="2">
    <citation type="submission" date="2025-05" db="UniProtKB">
        <authorList>
            <consortium name="Ensembl"/>
        </authorList>
    </citation>
    <scope>IDENTIFICATION</scope>
</reference>
<dbReference type="Gene3D" id="2.30.29.30">
    <property type="entry name" value="Pleckstrin-homology domain (PH domain)/Phosphotyrosine-binding domain (PTB)"/>
    <property type="match status" value="1"/>
</dbReference>
<organism evidence="3 4">
    <name type="scientific">Cynoglossus semilaevis</name>
    <name type="common">Tongue sole</name>
    <dbReference type="NCBI Taxonomy" id="244447"/>
    <lineage>
        <taxon>Eukaryota</taxon>
        <taxon>Metazoa</taxon>
        <taxon>Chordata</taxon>
        <taxon>Craniata</taxon>
        <taxon>Vertebrata</taxon>
        <taxon>Euteleostomi</taxon>
        <taxon>Actinopterygii</taxon>
        <taxon>Neopterygii</taxon>
        <taxon>Teleostei</taxon>
        <taxon>Neoteleostei</taxon>
        <taxon>Acanthomorphata</taxon>
        <taxon>Carangaria</taxon>
        <taxon>Pleuronectiformes</taxon>
        <taxon>Pleuronectoidei</taxon>
        <taxon>Cynoglossidae</taxon>
        <taxon>Cynoglossinae</taxon>
        <taxon>Cynoglossus</taxon>
    </lineage>
</organism>
<dbReference type="CDD" id="cd14676">
    <property type="entry name" value="PH_DOK1_2_3"/>
    <property type="match status" value="1"/>
</dbReference>
<keyword evidence="4" id="KW-1185">Reference proteome</keyword>
<evidence type="ECO:0000313" key="2">
    <source>
        <dbReference type="Ensembl" id="ENSCSEP00000013376.1"/>
    </source>
</evidence>
<dbReference type="SMART" id="SM00233">
    <property type="entry name" value="PH"/>
    <property type="match status" value="1"/>
</dbReference>
<dbReference type="GO" id="GO:0007169">
    <property type="term" value="P:cell surface receptor protein tyrosine kinase signaling pathway"/>
    <property type="evidence" value="ECO:0007669"/>
    <property type="project" value="TreeGrafter"/>
</dbReference>
<dbReference type="PANTHER" id="PTHR21258">
    <property type="entry name" value="DOCKING PROTEIN RELATED"/>
    <property type="match status" value="1"/>
</dbReference>
<accession>A0A3P8WWX4</accession>
<dbReference type="Proteomes" id="UP000265120">
    <property type="component" value="Chromosome Z"/>
</dbReference>
<dbReference type="InterPro" id="IPR011993">
    <property type="entry name" value="PH-like_dom_sf"/>
</dbReference>
<name>A0A3P8WWX4_CYNSE</name>
<sequence>MEEDIRKQGILYLQQQQTFGKKWKRMWSVLFRENTCSISRLEFFECKDGGAMDKGPRKQQEHRKVIRLSNCIRVSEVDVNGCPKDTGSFLVETTEKMYVFAADRNQVGDWIHKLCEIAFPFLPPQKNLLQLTKCNNTR</sequence>
<dbReference type="GO" id="GO:0007265">
    <property type="term" value="P:Ras protein signal transduction"/>
    <property type="evidence" value="ECO:0007669"/>
    <property type="project" value="TreeGrafter"/>
</dbReference>
<dbReference type="Ensembl" id="ENSCSET00000030294.1">
    <property type="protein sequence ID" value="ENSCSEP00000029891.1"/>
    <property type="gene ID" value="ENSCSEG00000019163.1"/>
</dbReference>
<evidence type="ECO:0000313" key="4">
    <source>
        <dbReference type="Proteomes" id="UP000265120"/>
    </source>
</evidence>
<evidence type="ECO:0000259" key="1">
    <source>
        <dbReference type="PROSITE" id="PS50003"/>
    </source>
</evidence>
<dbReference type="STRING" id="244447.ENSCSEP00000029891"/>
<dbReference type="InterPro" id="IPR001849">
    <property type="entry name" value="PH_domain"/>
</dbReference>
<dbReference type="SUPFAM" id="SSF50729">
    <property type="entry name" value="PH domain-like"/>
    <property type="match status" value="1"/>
</dbReference>
<dbReference type="InterPro" id="IPR050996">
    <property type="entry name" value="Docking_Protein_DOK"/>
</dbReference>
<dbReference type="AlphaFoldDB" id="A0A3P8WWX4"/>
<dbReference type="GO" id="GO:0005737">
    <property type="term" value="C:cytoplasm"/>
    <property type="evidence" value="ECO:0007669"/>
    <property type="project" value="TreeGrafter"/>
</dbReference>
<dbReference type="GeneTree" id="ENSGT00940000159868"/>
<reference evidence="2 4" key="1">
    <citation type="journal article" date="2014" name="Nat. Genet.">
        <title>Whole-genome sequence of a flatfish provides insights into ZW sex chromosome evolution and adaptation to a benthic lifestyle.</title>
        <authorList>
            <person name="Chen S."/>
            <person name="Zhang G."/>
            <person name="Shao C."/>
            <person name="Huang Q."/>
            <person name="Liu G."/>
            <person name="Zhang P."/>
            <person name="Song W."/>
            <person name="An N."/>
            <person name="Chalopin D."/>
            <person name="Volff J.N."/>
            <person name="Hong Y."/>
            <person name="Li Q."/>
            <person name="Sha Z."/>
            <person name="Zhou H."/>
            <person name="Xie M."/>
            <person name="Yu Q."/>
            <person name="Liu Y."/>
            <person name="Xiang H."/>
            <person name="Wang N."/>
            <person name="Wu K."/>
            <person name="Yang C."/>
            <person name="Zhou Q."/>
            <person name="Liao X."/>
            <person name="Yang L."/>
            <person name="Hu Q."/>
            <person name="Zhang J."/>
            <person name="Meng L."/>
            <person name="Jin L."/>
            <person name="Tian Y."/>
            <person name="Lian J."/>
            <person name="Yang J."/>
            <person name="Miao G."/>
            <person name="Liu S."/>
            <person name="Liang Z."/>
            <person name="Yan F."/>
            <person name="Li Y."/>
            <person name="Sun B."/>
            <person name="Zhang H."/>
            <person name="Zhang J."/>
            <person name="Zhu Y."/>
            <person name="Du M."/>
            <person name="Zhao Y."/>
            <person name="Schartl M."/>
            <person name="Tang Q."/>
            <person name="Wang J."/>
        </authorList>
    </citation>
    <scope>NUCLEOTIDE SEQUENCE</scope>
</reference>
<dbReference type="GO" id="GO:0043410">
    <property type="term" value="P:positive regulation of MAPK cascade"/>
    <property type="evidence" value="ECO:0007669"/>
    <property type="project" value="TreeGrafter"/>
</dbReference>
<feature type="domain" description="PH" evidence="1">
    <location>
        <begin position="4"/>
        <end position="119"/>
    </location>
</feature>
<dbReference type="PROSITE" id="PS50003">
    <property type="entry name" value="PH_DOMAIN"/>
    <property type="match status" value="1"/>
</dbReference>
<dbReference type="PANTHER" id="PTHR21258:SF14">
    <property type="entry name" value="DOCKING PROTEIN 2"/>
    <property type="match status" value="1"/>
</dbReference>
<protein>
    <submittedName>
        <fullName evidence="2">Docking protein 2-like</fullName>
    </submittedName>
</protein>